<dbReference type="EMBL" id="BMNT01000064">
    <property type="protein sequence ID" value="GGL19075.1"/>
    <property type="molecule type" value="Genomic_DNA"/>
</dbReference>
<organism evidence="1 2">
    <name type="scientific">Sphaerisporangium melleum</name>
    <dbReference type="NCBI Taxonomy" id="321316"/>
    <lineage>
        <taxon>Bacteria</taxon>
        <taxon>Bacillati</taxon>
        <taxon>Actinomycetota</taxon>
        <taxon>Actinomycetes</taxon>
        <taxon>Streptosporangiales</taxon>
        <taxon>Streptosporangiaceae</taxon>
        <taxon>Sphaerisporangium</taxon>
    </lineage>
</organism>
<comment type="caution">
    <text evidence="1">The sequence shown here is derived from an EMBL/GenBank/DDBJ whole genome shotgun (WGS) entry which is preliminary data.</text>
</comment>
<evidence type="ECO:0000313" key="2">
    <source>
        <dbReference type="Proteomes" id="UP000645217"/>
    </source>
</evidence>
<proteinExistence type="predicted"/>
<dbReference type="Proteomes" id="UP000645217">
    <property type="component" value="Unassembled WGS sequence"/>
</dbReference>
<reference evidence="1" key="1">
    <citation type="journal article" date="2014" name="Int. J. Syst. Evol. Microbiol.">
        <title>Complete genome sequence of Corynebacterium casei LMG S-19264T (=DSM 44701T), isolated from a smear-ripened cheese.</title>
        <authorList>
            <consortium name="US DOE Joint Genome Institute (JGI-PGF)"/>
            <person name="Walter F."/>
            <person name="Albersmeier A."/>
            <person name="Kalinowski J."/>
            <person name="Ruckert C."/>
        </authorList>
    </citation>
    <scope>NUCLEOTIDE SEQUENCE</scope>
    <source>
        <strain evidence="1">JCM 13064</strain>
    </source>
</reference>
<evidence type="ECO:0000313" key="1">
    <source>
        <dbReference type="EMBL" id="GGL19075.1"/>
    </source>
</evidence>
<name>A0A917RQK3_9ACTN</name>
<dbReference type="RefSeq" id="WP_189167507.1">
    <property type="nucleotide sequence ID" value="NZ_BMNT01000064.1"/>
</dbReference>
<reference evidence="1" key="2">
    <citation type="submission" date="2020-09" db="EMBL/GenBank/DDBJ databases">
        <authorList>
            <person name="Sun Q."/>
            <person name="Ohkuma M."/>
        </authorList>
    </citation>
    <scope>NUCLEOTIDE SEQUENCE</scope>
    <source>
        <strain evidence="1">JCM 13064</strain>
    </source>
</reference>
<sequence length="53" mass="5880">MGRGQEPAEIRQRYGPDDLVAATIAKATPCILSAVRSIEGRLAFSRCTARRYR</sequence>
<gene>
    <name evidence="1" type="ORF">GCM10007964_71350</name>
</gene>
<accession>A0A917RQK3</accession>
<dbReference type="AlphaFoldDB" id="A0A917RQK3"/>
<keyword evidence="2" id="KW-1185">Reference proteome</keyword>
<protein>
    <submittedName>
        <fullName evidence="1">Uncharacterized protein</fullName>
    </submittedName>
</protein>